<dbReference type="GO" id="GO:0005737">
    <property type="term" value="C:cytoplasm"/>
    <property type="evidence" value="ECO:0007669"/>
    <property type="project" value="InterPro"/>
</dbReference>
<dbReference type="InterPro" id="IPR016181">
    <property type="entry name" value="Acyl_CoA_acyltransferase"/>
</dbReference>
<keyword evidence="1" id="KW-0808">Transferase</keyword>
<evidence type="ECO:0000313" key="5">
    <source>
        <dbReference type="EMBL" id="CAI9759423.1"/>
    </source>
</evidence>
<dbReference type="SUPFAM" id="SSF55729">
    <property type="entry name" value="Acyl-CoA N-acyltransferases (Nat)"/>
    <property type="match status" value="1"/>
</dbReference>
<feature type="domain" description="N-acetyltransferase" evidence="4">
    <location>
        <begin position="36"/>
        <end position="125"/>
    </location>
</feature>
<dbReference type="Gene3D" id="3.40.630.30">
    <property type="match status" value="1"/>
</dbReference>
<dbReference type="CDD" id="cd04301">
    <property type="entry name" value="NAT_SF"/>
    <property type="match status" value="1"/>
</dbReference>
<evidence type="ECO:0000256" key="2">
    <source>
        <dbReference type="ARBA" id="ARBA00023315"/>
    </source>
</evidence>
<dbReference type="Proteomes" id="UP000834106">
    <property type="component" value="Chromosome 4"/>
</dbReference>
<sequence>MVDLIWFWLRGWVGLGWDGMGVEMGGEDEVGDDLYEGTRMARVADLPGIKQLLQPLEDSGTLTRRTEEELLIELNSFIVVEREGQIIACSALFPFFEDKCGEVAAITVSPECRGQGQGEKLLGMT</sequence>
<dbReference type="PANTHER" id="PTHR30602">
    <property type="entry name" value="AMINO-ACID ACETYLTRANSFERASE"/>
    <property type="match status" value="1"/>
</dbReference>
<evidence type="ECO:0000259" key="4">
    <source>
        <dbReference type="PROSITE" id="PS51186"/>
    </source>
</evidence>
<evidence type="ECO:0000256" key="3">
    <source>
        <dbReference type="SAM" id="SignalP"/>
    </source>
</evidence>
<dbReference type="GO" id="GO:0004042">
    <property type="term" value="F:L-glutamate N-acetyltransferase activity"/>
    <property type="evidence" value="ECO:0007669"/>
    <property type="project" value="InterPro"/>
</dbReference>
<dbReference type="EMBL" id="OU503039">
    <property type="protein sequence ID" value="CAI9759423.1"/>
    <property type="molecule type" value="Genomic_DNA"/>
</dbReference>
<feature type="signal peptide" evidence="3">
    <location>
        <begin position="1"/>
        <end position="16"/>
    </location>
</feature>
<dbReference type="Pfam" id="PF00583">
    <property type="entry name" value="Acetyltransf_1"/>
    <property type="match status" value="1"/>
</dbReference>
<protein>
    <recommendedName>
        <fullName evidence="4">N-acetyltransferase domain-containing protein</fullName>
    </recommendedName>
</protein>
<name>A0AAD1YZF0_9LAMI</name>
<reference evidence="5" key="1">
    <citation type="submission" date="2023-05" db="EMBL/GenBank/DDBJ databases">
        <authorList>
            <person name="Huff M."/>
        </authorList>
    </citation>
    <scope>NUCLEOTIDE SEQUENCE</scope>
</reference>
<gene>
    <name evidence="5" type="ORF">FPE_LOCUS6853</name>
</gene>
<dbReference type="PANTHER" id="PTHR30602:SF12">
    <property type="entry name" value="AMINO-ACID ACETYLTRANSFERASE NAGS1, CHLOROPLASTIC-RELATED"/>
    <property type="match status" value="1"/>
</dbReference>
<dbReference type="GO" id="GO:0006526">
    <property type="term" value="P:L-arginine biosynthetic process"/>
    <property type="evidence" value="ECO:0007669"/>
    <property type="project" value="InterPro"/>
</dbReference>
<evidence type="ECO:0000313" key="6">
    <source>
        <dbReference type="Proteomes" id="UP000834106"/>
    </source>
</evidence>
<keyword evidence="6" id="KW-1185">Reference proteome</keyword>
<dbReference type="PROSITE" id="PS51186">
    <property type="entry name" value="GNAT"/>
    <property type="match status" value="1"/>
</dbReference>
<accession>A0AAD1YZF0</accession>
<proteinExistence type="predicted"/>
<evidence type="ECO:0000256" key="1">
    <source>
        <dbReference type="ARBA" id="ARBA00022679"/>
    </source>
</evidence>
<keyword evidence="3" id="KW-0732">Signal</keyword>
<dbReference type="AlphaFoldDB" id="A0AAD1YZF0"/>
<dbReference type="InterPro" id="IPR010167">
    <property type="entry name" value="NH2A_AcTrfase"/>
</dbReference>
<keyword evidence="2" id="KW-0012">Acyltransferase</keyword>
<feature type="chain" id="PRO_5042273899" description="N-acetyltransferase domain-containing protein" evidence="3">
    <location>
        <begin position="17"/>
        <end position="125"/>
    </location>
</feature>
<dbReference type="InterPro" id="IPR000182">
    <property type="entry name" value="GNAT_dom"/>
</dbReference>
<organism evidence="5 6">
    <name type="scientific">Fraxinus pennsylvanica</name>
    <dbReference type="NCBI Taxonomy" id="56036"/>
    <lineage>
        <taxon>Eukaryota</taxon>
        <taxon>Viridiplantae</taxon>
        <taxon>Streptophyta</taxon>
        <taxon>Embryophyta</taxon>
        <taxon>Tracheophyta</taxon>
        <taxon>Spermatophyta</taxon>
        <taxon>Magnoliopsida</taxon>
        <taxon>eudicotyledons</taxon>
        <taxon>Gunneridae</taxon>
        <taxon>Pentapetalae</taxon>
        <taxon>asterids</taxon>
        <taxon>lamiids</taxon>
        <taxon>Lamiales</taxon>
        <taxon>Oleaceae</taxon>
        <taxon>Oleeae</taxon>
        <taxon>Fraxinus</taxon>
    </lineage>
</organism>